<organism evidence="1 2">
    <name type="scientific">Chiloscyllium punctatum</name>
    <name type="common">Brownbanded bambooshark</name>
    <name type="synonym">Hemiscyllium punctatum</name>
    <dbReference type="NCBI Taxonomy" id="137246"/>
    <lineage>
        <taxon>Eukaryota</taxon>
        <taxon>Metazoa</taxon>
        <taxon>Chordata</taxon>
        <taxon>Craniata</taxon>
        <taxon>Vertebrata</taxon>
        <taxon>Chondrichthyes</taxon>
        <taxon>Elasmobranchii</taxon>
        <taxon>Galeomorphii</taxon>
        <taxon>Galeoidea</taxon>
        <taxon>Orectolobiformes</taxon>
        <taxon>Hemiscylliidae</taxon>
        <taxon>Chiloscyllium</taxon>
    </lineage>
</organism>
<sequence>MQSMRSVTLVRTQTDMELFSPAAAAIGFRKRCSEPVCGSPRWEKRAERIHKSRIKVKKKTRKRPTRPG</sequence>
<gene>
    <name evidence="1" type="ORF">chiPu_0029595</name>
</gene>
<keyword evidence="2" id="KW-1185">Reference proteome</keyword>
<reference evidence="1 2" key="1">
    <citation type="journal article" date="2018" name="Nat. Ecol. Evol.">
        <title>Shark genomes provide insights into elasmobranch evolution and the origin of vertebrates.</title>
        <authorList>
            <person name="Hara Y"/>
            <person name="Yamaguchi K"/>
            <person name="Onimaru K"/>
            <person name="Kadota M"/>
            <person name="Koyanagi M"/>
            <person name="Keeley SD"/>
            <person name="Tatsumi K"/>
            <person name="Tanaka K"/>
            <person name="Motone F"/>
            <person name="Kageyama Y"/>
            <person name="Nozu R"/>
            <person name="Adachi N"/>
            <person name="Nishimura O"/>
            <person name="Nakagawa R"/>
            <person name="Tanegashima C"/>
            <person name="Kiyatake I"/>
            <person name="Matsumoto R"/>
            <person name="Murakumo K"/>
            <person name="Nishida K"/>
            <person name="Terakita A"/>
            <person name="Kuratani S"/>
            <person name="Sato K"/>
            <person name="Hyodo S Kuraku.S."/>
        </authorList>
    </citation>
    <scope>NUCLEOTIDE SEQUENCE [LARGE SCALE GENOMIC DNA]</scope>
</reference>
<dbReference type="EMBL" id="BEZZ01160972">
    <property type="protein sequence ID" value="GCC45780.1"/>
    <property type="molecule type" value="Genomic_DNA"/>
</dbReference>
<name>A0A401TT18_CHIPU</name>
<evidence type="ECO:0000313" key="2">
    <source>
        <dbReference type="Proteomes" id="UP000287033"/>
    </source>
</evidence>
<comment type="caution">
    <text evidence="1">The sequence shown here is derived from an EMBL/GenBank/DDBJ whole genome shotgun (WGS) entry which is preliminary data.</text>
</comment>
<proteinExistence type="predicted"/>
<dbReference type="Proteomes" id="UP000287033">
    <property type="component" value="Unassembled WGS sequence"/>
</dbReference>
<evidence type="ECO:0000313" key="1">
    <source>
        <dbReference type="EMBL" id="GCC45780.1"/>
    </source>
</evidence>
<accession>A0A401TT18</accession>
<dbReference type="AlphaFoldDB" id="A0A401TT18"/>
<protein>
    <submittedName>
        <fullName evidence="1">Uncharacterized protein</fullName>
    </submittedName>
</protein>